<dbReference type="InterPro" id="IPR013149">
    <property type="entry name" value="ADH-like_C"/>
</dbReference>
<dbReference type="InParanoid" id="A0A067MDA2"/>
<organism evidence="3 4">
    <name type="scientific">Botryobasidium botryosum (strain FD-172 SS1)</name>
    <dbReference type="NCBI Taxonomy" id="930990"/>
    <lineage>
        <taxon>Eukaryota</taxon>
        <taxon>Fungi</taxon>
        <taxon>Dikarya</taxon>
        <taxon>Basidiomycota</taxon>
        <taxon>Agaricomycotina</taxon>
        <taxon>Agaricomycetes</taxon>
        <taxon>Cantharellales</taxon>
        <taxon>Botryobasidiaceae</taxon>
        <taxon>Botryobasidium</taxon>
    </lineage>
</organism>
<dbReference type="Pfam" id="PF00107">
    <property type="entry name" value="ADH_zinc_N"/>
    <property type="match status" value="1"/>
</dbReference>
<name>A0A067MDA2_BOTB1</name>
<keyword evidence="1" id="KW-0812">Transmembrane</keyword>
<dbReference type="CDD" id="cd08249">
    <property type="entry name" value="enoyl_reductase_like"/>
    <property type="match status" value="1"/>
</dbReference>
<evidence type="ECO:0000259" key="2">
    <source>
        <dbReference type="SMART" id="SM00829"/>
    </source>
</evidence>
<proteinExistence type="predicted"/>
<feature type="transmembrane region" description="Helical" evidence="1">
    <location>
        <begin position="159"/>
        <end position="177"/>
    </location>
</feature>
<dbReference type="EMBL" id="KL198048">
    <property type="protein sequence ID" value="KDQ12690.1"/>
    <property type="molecule type" value="Genomic_DNA"/>
</dbReference>
<dbReference type="Gene3D" id="3.40.50.720">
    <property type="entry name" value="NAD(P)-binding Rossmann-like Domain"/>
    <property type="match status" value="1"/>
</dbReference>
<accession>A0A067MDA2</accession>
<dbReference type="Pfam" id="PF08240">
    <property type="entry name" value="ADH_N"/>
    <property type="match status" value="1"/>
</dbReference>
<evidence type="ECO:0000313" key="3">
    <source>
        <dbReference type="EMBL" id="KDQ12690.1"/>
    </source>
</evidence>
<dbReference type="SMART" id="SM00829">
    <property type="entry name" value="PKS_ER"/>
    <property type="match status" value="1"/>
</dbReference>
<dbReference type="OrthoDB" id="3233595at2759"/>
<dbReference type="SUPFAM" id="SSF50129">
    <property type="entry name" value="GroES-like"/>
    <property type="match status" value="1"/>
</dbReference>
<dbReference type="InterPro" id="IPR036291">
    <property type="entry name" value="NAD(P)-bd_dom_sf"/>
</dbReference>
<feature type="domain" description="Enoyl reductase (ER)" evidence="2">
    <location>
        <begin position="10"/>
        <end position="337"/>
    </location>
</feature>
<sequence length="341" mass="36609">MSQTALIYPSNAAPFEIGTRPIPSPEDDQLLVKVISAALNPSDSLAQRGLLSLLKIFPAVLGTDIAGIVEKTGTKSNGFSVGDKVFFQGYLFDPDQTGFQQYTVVPSDIVSHIPSNLSFDQAASIPLAFVTAFVGLFHSTGMQIAPPFSGPTVTAEDSTILIIGGSSIVGFFTIQLARMAGFKRILTTVAPKHNDTIKALGATHVFDRAAADLEDQIRAVTGNELVYVYDAISSEDTQNFGWKLLSDTKPGTLVVVHLAAQTDASPKKPKESKWLTVYGSSHWYRDISVPIYKAIGKWLEEGIVVPPKTTVIGGLAAVPEGVQRLKEGKVSGEKLIAHPWE</sequence>
<reference evidence="4" key="1">
    <citation type="journal article" date="2014" name="Proc. Natl. Acad. Sci. U.S.A.">
        <title>Extensive sampling of basidiomycete genomes demonstrates inadequacy of the white-rot/brown-rot paradigm for wood decay fungi.</title>
        <authorList>
            <person name="Riley R."/>
            <person name="Salamov A.A."/>
            <person name="Brown D.W."/>
            <person name="Nagy L.G."/>
            <person name="Floudas D."/>
            <person name="Held B.W."/>
            <person name="Levasseur A."/>
            <person name="Lombard V."/>
            <person name="Morin E."/>
            <person name="Otillar R."/>
            <person name="Lindquist E.A."/>
            <person name="Sun H."/>
            <person name="LaButti K.M."/>
            <person name="Schmutz J."/>
            <person name="Jabbour D."/>
            <person name="Luo H."/>
            <person name="Baker S.E."/>
            <person name="Pisabarro A.G."/>
            <person name="Walton J.D."/>
            <person name="Blanchette R.A."/>
            <person name="Henrissat B."/>
            <person name="Martin F."/>
            <person name="Cullen D."/>
            <person name="Hibbett D.S."/>
            <person name="Grigoriev I.V."/>
        </authorList>
    </citation>
    <scope>NUCLEOTIDE SEQUENCE [LARGE SCALE GENOMIC DNA]</scope>
    <source>
        <strain evidence="4">FD-172 SS1</strain>
    </source>
</reference>
<dbReference type="InterPro" id="IPR047122">
    <property type="entry name" value="Trans-enoyl_RdTase-like"/>
</dbReference>
<dbReference type="InterPro" id="IPR011032">
    <property type="entry name" value="GroES-like_sf"/>
</dbReference>
<dbReference type="InterPro" id="IPR013154">
    <property type="entry name" value="ADH-like_N"/>
</dbReference>
<dbReference type="GO" id="GO:0016651">
    <property type="term" value="F:oxidoreductase activity, acting on NAD(P)H"/>
    <property type="evidence" value="ECO:0007669"/>
    <property type="project" value="InterPro"/>
</dbReference>
<keyword evidence="4" id="KW-1185">Reference proteome</keyword>
<evidence type="ECO:0000256" key="1">
    <source>
        <dbReference type="SAM" id="Phobius"/>
    </source>
</evidence>
<dbReference type="InterPro" id="IPR020843">
    <property type="entry name" value="ER"/>
</dbReference>
<protein>
    <recommendedName>
        <fullName evidence="2">Enoyl reductase (ER) domain-containing protein</fullName>
    </recommendedName>
</protein>
<feature type="transmembrane region" description="Helical" evidence="1">
    <location>
        <begin position="122"/>
        <end position="139"/>
    </location>
</feature>
<keyword evidence="1" id="KW-1133">Transmembrane helix</keyword>
<dbReference type="Gene3D" id="3.90.180.10">
    <property type="entry name" value="Medium-chain alcohol dehydrogenases, catalytic domain"/>
    <property type="match status" value="1"/>
</dbReference>
<dbReference type="AlphaFoldDB" id="A0A067MDA2"/>
<dbReference type="HOGENOM" id="CLU_026673_16_5_1"/>
<evidence type="ECO:0000313" key="4">
    <source>
        <dbReference type="Proteomes" id="UP000027195"/>
    </source>
</evidence>
<dbReference type="SUPFAM" id="SSF51735">
    <property type="entry name" value="NAD(P)-binding Rossmann-fold domains"/>
    <property type="match status" value="1"/>
</dbReference>
<dbReference type="Proteomes" id="UP000027195">
    <property type="component" value="Unassembled WGS sequence"/>
</dbReference>
<dbReference type="PANTHER" id="PTHR45348:SF2">
    <property type="entry name" value="ZINC-TYPE ALCOHOL DEHYDROGENASE-LIKE PROTEIN C2E1P3.01"/>
    <property type="match status" value="1"/>
</dbReference>
<dbReference type="STRING" id="930990.A0A067MDA2"/>
<gene>
    <name evidence="3" type="ORF">BOTBODRAFT_34146</name>
</gene>
<dbReference type="PANTHER" id="PTHR45348">
    <property type="entry name" value="HYPOTHETICAL OXIDOREDUCTASE (EUROFUNG)"/>
    <property type="match status" value="1"/>
</dbReference>
<keyword evidence="1" id="KW-0472">Membrane</keyword>